<accession>A0ACA9TMH0</accession>
<evidence type="ECO:0000313" key="1">
    <source>
        <dbReference type="EMBL" id="CAG9941761.1"/>
    </source>
</evidence>
<reference evidence="1" key="2">
    <citation type="submission" date="2021-10" db="EMBL/GenBank/DDBJ databases">
        <authorList>
            <person name="Piombo E."/>
        </authorList>
    </citation>
    <scope>NUCLEOTIDE SEQUENCE</scope>
</reference>
<dbReference type="Proteomes" id="UP000836387">
    <property type="component" value="Unassembled WGS sequence"/>
</dbReference>
<sequence>MFTMMMPLNQAKLPVSAREDDTAGASSTWFRLPQRSAIWVNTTTFNRISCYGCGAEIPQCPSGSAL</sequence>
<keyword evidence="2" id="KW-1185">Reference proteome</keyword>
<reference evidence="1" key="1">
    <citation type="submission" date="2020-04" db="EMBL/GenBank/DDBJ databases">
        <authorList>
            <person name="Broberg M."/>
        </authorList>
    </citation>
    <scope>NUCLEOTIDE SEQUENCE</scope>
</reference>
<evidence type="ECO:0000313" key="2">
    <source>
        <dbReference type="Proteomes" id="UP000836387"/>
    </source>
</evidence>
<comment type="caution">
    <text evidence="1">The sequence shown here is derived from an EMBL/GenBank/DDBJ whole genome shotgun (WGS) entry which is preliminary data.</text>
</comment>
<name>A0ACA9TMH0_BIOOC</name>
<gene>
    <name evidence="1" type="ORF">CRV2_00003196</name>
</gene>
<proteinExistence type="predicted"/>
<protein>
    <submittedName>
        <fullName evidence="1">Uncharacterized protein</fullName>
    </submittedName>
</protein>
<dbReference type="EMBL" id="CADEHS020000005">
    <property type="protein sequence ID" value="CAG9941761.1"/>
    <property type="molecule type" value="Genomic_DNA"/>
</dbReference>
<organism evidence="1 2">
    <name type="scientific">Clonostachys rosea f. rosea IK726</name>
    <dbReference type="NCBI Taxonomy" id="1349383"/>
    <lineage>
        <taxon>Eukaryota</taxon>
        <taxon>Fungi</taxon>
        <taxon>Dikarya</taxon>
        <taxon>Ascomycota</taxon>
        <taxon>Pezizomycotina</taxon>
        <taxon>Sordariomycetes</taxon>
        <taxon>Hypocreomycetidae</taxon>
        <taxon>Hypocreales</taxon>
        <taxon>Bionectriaceae</taxon>
        <taxon>Clonostachys</taxon>
    </lineage>
</organism>